<keyword evidence="2" id="KW-1185">Reference proteome</keyword>
<dbReference type="Proteomes" id="UP000286235">
    <property type="component" value="Unassembled WGS sequence"/>
</dbReference>
<organism evidence="1 2">
    <name type="scientific">Caldibacillus debilis GB1</name>
    <dbReference type="NCBI Taxonomy" id="1339248"/>
    <lineage>
        <taxon>Bacteria</taxon>
        <taxon>Bacillati</taxon>
        <taxon>Bacillota</taxon>
        <taxon>Bacilli</taxon>
        <taxon>Bacillales</taxon>
        <taxon>Bacillaceae</taxon>
        <taxon>Caldibacillus</taxon>
    </lineage>
</organism>
<accession>A0A420VDX2</accession>
<proteinExistence type="predicted"/>
<dbReference type="EMBL" id="AZRV01000035">
    <property type="protein sequence ID" value="RKO61799.1"/>
    <property type="molecule type" value="Genomic_DNA"/>
</dbReference>
<gene>
    <name evidence="1" type="ORF">Cdeb_01292</name>
</gene>
<evidence type="ECO:0000313" key="1">
    <source>
        <dbReference type="EMBL" id="RKO61799.1"/>
    </source>
</evidence>
<evidence type="ECO:0000313" key="2">
    <source>
        <dbReference type="Proteomes" id="UP000286235"/>
    </source>
</evidence>
<sequence>MKRKTLIVGITALALAAGIGGGWWLYETQSFPDTMTESEFNKLKDKEMEIMDTKVFLDEDLEKWYFEKRQQKGEYIYPDGDNTYILVSLGPVKNEKTFLMVNGVKERNGKLIIGYDTLVLKNPPSIKFEDDIRSALIRVKGKYDSVTFVAVKDKK</sequence>
<reference evidence="1 2" key="1">
    <citation type="submission" date="2013-12" db="EMBL/GenBank/DDBJ databases">
        <title>Genome and proteome characterization of Caldibacillus debilis GB1 derived from a cellulolytic aero-tolerant co-culture.</title>
        <authorList>
            <person name="Wushke S.T."/>
            <person name="Zhang X."/>
            <person name="Fristensky B."/>
            <person name="Wilkins J.A."/>
            <person name="Levin D.B."/>
            <person name="Sparling R."/>
        </authorList>
    </citation>
    <scope>NUCLEOTIDE SEQUENCE [LARGE SCALE GENOMIC DNA]</scope>
    <source>
        <strain evidence="1 2">GB1</strain>
    </source>
</reference>
<protein>
    <submittedName>
        <fullName evidence="1">Uncharacterized protein</fullName>
    </submittedName>
</protein>
<comment type="caution">
    <text evidence="1">The sequence shown here is derived from an EMBL/GenBank/DDBJ whole genome shotgun (WGS) entry which is preliminary data.</text>
</comment>
<name>A0A420VDX2_9BACI</name>
<dbReference type="AlphaFoldDB" id="A0A420VDX2"/>
<dbReference type="RefSeq" id="WP_147402803.1">
    <property type="nucleotide sequence ID" value="NZ_AZRV01000035.1"/>
</dbReference>